<name>A0ABR2H2W3_9EUKA</name>
<gene>
    <name evidence="2" type="ORF">M9Y10_031186</name>
</gene>
<dbReference type="Gene3D" id="1.10.510.10">
    <property type="entry name" value="Transferase(Phosphotransferase) domain 1"/>
    <property type="match status" value="1"/>
</dbReference>
<dbReference type="InterPro" id="IPR011009">
    <property type="entry name" value="Kinase-like_dom_sf"/>
</dbReference>
<feature type="domain" description="Protein kinase" evidence="1">
    <location>
        <begin position="1"/>
        <end position="147"/>
    </location>
</feature>
<dbReference type="Proteomes" id="UP001470230">
    <property type="component" value="Unassembled WGS sequence"/>
</dbReference>
<evidence type="ECO:0000313" key="3">
    <source>
        <dbReference type="Proteomes" id="UP001470230"/>
    </source>
</evidence>
<sequence>MKEVHSIGIIHRDLKLENILLDENNKIKVSDFGLCTLITLDSETMSRTQMTGTLKYMAPELVNESSDYNEKVDVYSFGVVVFLILNNGEFPKISIVDVGIGKKAEIPSQITEFSRSLINKCWSFKADDRPSFAEICQMLKGNENKII</sequence>
<dbReference type="EMBL" id="JAPFFF010000048">
    <property type="protein sequence ID" value="KAK8840241.1"/>
    <property type="molecule type" value="Genomic_DNA"/>
</dbReference>
<protein>
    <recommendedName>
        <fullName evidence="1">Protein kinase domain-containing protein</fullName>
    </recommendedName>
</protein>
<dbReference type="InterPro" id="IPR000719">
    <property type="entry name" value="Prot_kinase_dom"/>
</dbReference>
<organism evidence="2 3">
    <name type="scientific">Tritrichomonas musculus</name>
    <dbReference type="NCBI Taxonomy" id="1915356"/>
    <lineage>
        <taxon>Eukaryota</taxon>
        <taxon>Metamonada</taxon>
        <taxon>Parabasalia</taxon>
        <taxon>Tritrichomonadida</taxon>
        <taxon>Tritrichomonadidae</taxon>
        <taxon>Tritrichomonas</taxon>
    </lineage>
</organism>
<proteinExistence type="predicted"/>
<dbReference type="PANTHER" id="PTHR23257">
    <property type="entry name" value="SERINE-THREONINE PROTEIN KINASE"/>
    <property type="match status" value="1"/>
</dbReference>
<keyword evidence="3" id="KW-1185">Reference proteome</keyword>
<dbReference type="Pfam" id="PF00069">
    <property type="entry name" value="Pkinase"/>
    <property type="match status" value="1"/>
</dbReference>
<reference evidence="2 3" key="1">
    <citation type="submission" date="2024-04" db="EMBL/GenBank/DDBJ databases">
        <title>Tritrichomonas musculus Genome.</title>
        <authorList>
            <person name="Alves-Ferreira E."/>
            <person name="Grigg M."/>
            <person name="Lorenzi H."/>
            <person name="Galac M."/>
        </authorList>
    </citation>
    <scope>NUCLEOTIDE SEQUENCE [LARGE SCALE GENOMIC DNA]</scope>
    <source>
        <strain evidence="2 3">EAF2021</strain>
    </source>
</reference>
<dbReference type="SUPFAM" id="SSF56112">
    <property type="entry name" value="Protein kinase-like (PK-like)"/>
    <property type="match status" value="1"/>
</dbReference>
<evidence type="ECO:0000313" key="2">
    <source>
        <dbReference type="EMBL" id="KAK8840241.1"/>
    </source>
</evidence>
<dbReference type="InterPro" id="IPR008271">
    <property type="entry name" value="Ser/Thr_kinase_AS"/>
</dbReference>
<dbReference type="PROSITE" id="PS00108">
    <property type="entry name" value="PROTEIN_KINASE_ST"/>
    <property type="match status" value="1"/>
</dbReference>
<comment type="caution">
    <text evidence="2">The sequence shown here is derived from an EMBL/GenBank/DDBJ whole genome shotgun (WGS) entry which is preliminary data.</text>
</comment>
<dbReference type="InterPro" id="IPR050167">
    <property type="entry name" value="Ser_Thr_protein_kinase"/>
</dbReference>
<dbReference type="PROSITE" id="PS50011">
    <property type="entry name" value="PROTEIN_KINASE_DOM"/>
    <property type="match status" value="1"/>
</dbReference>
<evidence type="ECO:0000259" key="1">
    <source>
        <dbReference type="PROSITE" id="PS50011"/>
    </source>
</evidence>
<dbReference type="SMART" id="SM00220">
    <property type="entry name" value="S_TKc"/>
    <property type="match status" value="1"/>
</dbReference>
<accession>A0ABR2H2W3</accession>